<reference evidence="1 2" key="1">
    <citation type="journal article" date="2023" name="bioRxiv">
        <title>Genome report: Whole genome sequence and annotation of Penstemon davidsonii.</title>
        <authorList>
            <person name="Ostevik K.L."/>
            <person name="Alabady M."/>
            <person name="Zhang M."/>
            <person name="Rausher M.D."/>
        </authorList>
    </citation>
    <scope>NUCLEOTIDE SEQUENCE [LARGE SCALE GENOMIC DNA]</scope>
    <source>
        <strain evidence="1">DNT005</strain>
        <tissue evidence="1">Whole leaf</tissue>
    </source>
</reference>
<proteinExistence type="predicted"/>
<accession>A0ABR0DW32</accession>
<dbReference type="InterPro" id="IPR044969">
    <property type="entry name" value="DFO"/>
</dbReference>
<organism evidence="1 2">
    <name type="scientific">Penstemon davidsonii</name>
    <dbReference type="NCBI Taxonomy" id="160366"/>
    <lineage>
        <taxon>Eukaryota</taxon>
        <taxon>Viridiplantae</taxon>
        <taxon>Streptophyta</taxon>
        <taxon>Embryophyta</taxon>
        <taxon>Tracheophyta</taxon>
        <taxon>Spermatophyta</taxon>
        <taxon>Magnoliopsida</taxon>
        <taxon>eudicotyledons</taxon>
        <taxon>Gunneridae</taxon>
        <taxon>Pentapetalae</taxon>
        <taxon>asterids</taxon>
        <taxon>lamiids</taxon>
        <taxon>Lamiales</taxon>
        <taxon>Plantaginaceae</taxon>
        <taxon>Cheloneae</taxon>
        <taxon>Penstemon</taxon>
    </lineage>
</organism>
<evidence type="ECO:0000313" key="2">
    <source>
        <dbReference type="Proteomes" id="UP001291926"/>
    </source>
</evidence>
<dbReference type="EMBL" id="JAYDYQ010000982">
    <property type="protein sequence ID" value="KAK4493033.1"/>
    <property type="molecule type" value="Genomic_DNA"/>
</dbReference>
<dbReference type="PANTHER" id="PTHR37176">
    <property type="entry name" value="F10K1.23"/>
    <property type="match status" value="1"/>
</dbReference>
<name>A0ABR0DW32_9LAMI</name>
<evidence type="ECO:0000313" key="1">
    <source>
        <dbReference type="EMBL" id="KAK4493033.1"/>
    </source>
</evidence>
<dbReference type="PANTHER" id="PTHR37176:SF1">
    <property type="entry name" value="PROTEIN DOUBLE-STRAND BREAK FORMATION"/>
    <property type="match status" value="1"/>
</dbReference>
<comment type="caution">
    <text evidence="1">The sequence shown here is derived from an EMBL/GenBank/DDBJ whole genome shotgun (WGS) entry which is preliminary data.</text>
</comment>
<sequence>IKVLQILNRGPAVFEMRNITSPAQQISLFRSRIQSRSFDDTTVGILESILVSKDVESLNGVRSALKQLLKDESLVIIREIYEESVEIKLLCTDFLVHLFALIGDVESCLALRYEALLMREQNATPHPKLRVSYKEWLNFAEHSLENGFYSIANKVSVILR</sequence>
<feature type="non-terminal residue" evidence="1">
    <location>
        <position position="1"/>
    </location>
</feature>
<keyword evidence="2" id="KW-1185">Reference proteome</keyword>
<gene>
    <name evidence="1" type="ORF">RD792_018153</name>
</gene>
<protein>
    <submittedName>
        <fullName evidence="1">Uncharacterized protein</fullName>
    </submittedName>
</protein>
<dbReference type="Proteomes" id="UP001291926">
    <property type="component" value="Unassembled WGS sequence"/>
</dbReference>